<dbReference type="InterPro" id="IPR001650">
    <property type="entry name" value="Helicase_C-like"/>
</dbReference>
<dbReference type="SMART" id="SM00487">
    <property type="entry name" value="DEXDc"/>
    <property type="match status" value="1"/>
</dbReference>
<keyword evidence="3" id="KW-0378">Hydrolase</keyword>
<evidence type="ECO:0000259" key="10">
    <source>
        <dbReference type="PROSITE" id="PS51194"/>
    </source>
</evidence>
<evidence type="ECO:0000256" key="4">
    <source>
        <dbReference type="ARBA" id="ARBA00022806"/>
    </source>
</evidence>
<keyword evidence="1" id="KW-0547">Nucleotide-binding</keyword>
<evidence type="ECO:0000259" key="9">
    <source>
        <dbReference type="PROSITE" id="PS51192"/>
    </source>
</evidence>
<feature type="domain" description="Helicase ATP-binding" evidence="9">
    <location>
        <begin position="282"/>
        <end position="447"/>
    </location>
</feature>
<dbReference type="Pfam" id="PF17191">
    <property type="entry name" value="RecG_wedge"/>
    <property type="match status" value="1"/>
</dbReference>
<dbReference type="InterPro" id="IPR011545">
    <property type="entry name" value="DEAD/DEAH_box_helicase_dom"/>
</dbReference>
<evidence type="ECO:0000256" key="3">
    <source>
        <dbReference type="ARBA" id="ARBA00022801"/>
    </source>
</evidence>
<accession>A0A3P3VXJ0</accession>
<dbReference type="PANTHER" id="PTHR47964:SF1">
    <property type="entry name" value="ATP-DEPENDENT DNA HELICASE HOMOLOG RECG, CHLOROPLASTIC"/>
    <property type="match status" value="1"/>
</dbReference>
<dbReference type="GO" id="GO:0006281">
    <property type="term" value="P:DNA repair"/>
    <property type="evidence" value="ECO:0007669"/>
    <property type="project" value="UniProtKB-KW"/>
</dbReference>
<evidence type="ECO:0000256" key="7">
    <source>
        <dbReference type="ARBA" id="ARBA00023204"/>
    </source>
</evidence>
<dbReference type="InterPro" id="IPR033454">
    <property type="entry name" value="RecG_wedge"/>
</dbReference>
<evidence type="ECO:0000313" key="11">
    <source>
        <dbReference type="EMBL" id="RRJ86179.1"/>
    </source>
</evidence>
<dbReference type="OrthoDB" id="9804325at2"/>
<evidence type="ECO:0000256" key="2">
    <source>
        <dbReference type="ARBA" id="ARBA00022763"/>
    </source>
</evidence>
<dbReference type="InterPro" id="IPR045562">
    <property type="entry name" value="RecG_dom3_C"/>
</dbReference>
<dbReference type="InterPro" id="IPR012340">
    <property type="entry name" value="NA-bd_OB-fold"/>
</dbReference>
<dbReference type="GO" id="GO:0003678">
    <property type="term" value="F:DNA helicase activity"/>
    <property type="evidence" value="ECO:0007669"/>
    <property type="project" value="TreeGrafter"/>
</dbReference>
<keyword evidence="5" id="KW-0067">ATP-binding</keyword>
<comment type="caution">
    <text evidence="11">The sequence shown here is derived from an EMBL/GenBank/DDBJ whole genome shotgun (WGS) entry which is preliminary data.</text>
</comment>
<dbReference type="PANTHER" id="PTHR47964">
    <property type="entry name" value="ATP-DEPENDENT DNA HELICASE HOMOLOG RECG, CHLOROPLASTIC"/>
    <property type="match status" value="1"/>
</dbReference>
<dbReference type="Pfam" id="PF00271">
    <property type="entry name" value="Helicase_C"/>
    <property type="match status" value="1"/>
</dbReference>
<organism evidence="11 12">
    <name type="scientific">Gulosibacter macacae</name>
    <dbReference type="NCBI Taxonomy" id="2488791"/>
    <lineage>
        <taxon>Bacteria</taxon>
        <taxon>Bacillati</taxon>
        <taxon>Actinomycetota</taxon>
        <taxon>Actinomycetes</taxon>
        <taxon>Micrococcales</taxon>
        <taxon>Microbacteriaceae</taxon>
        <taxon>Gulosibacter</taxon>
    </lineage>
</organism>
<dbReference type="GO" id="GO:0005524">
    <property type="term" value="F:ATP binding"/>
    <property type="evidence" value="ECO:0007669"/>
    <property type="project" value="UniProtKB-KW"/>
</dbReference>
<evidence type="ECO:0000256" key="1">
    <source>
        <dbReference type="ARBA" id="ARBA00022741"/>
    </source>
</evidence>
<dbReference type="Pfam" id="PF00270">
    <property type="entry name" value="DEAD"/>
    <property type="match status" value="1"/>
</dbReference>
<dbReference type="EMBL" id="RQVS01000011">
    <property type="protein sequence ID" value="RRJ86179.1"/>
    <property type="molecule type" value="Genomic_DNA"/>
</dbReference>
<feature type="domain" description="Helicase C-terminal" evidence="10">
    <location>
        <begin position="470"/>
        <end position="644"/>
    </location>
</feature>
<keyword evidence="12" id="KW-1185">Reference proteome</keyword>
<name>A0A3P3VXJ0_9MICO</name>
<dbReference type="RefSeq" id="WP_124972960.1">
    <property type="nucleotide sequence ID" value="NZ_RQVS01000011.1"/>
</dbReference>
<dbReference type="SUPFAM" id="SSF52540">
    <property type="entry name" value="P-loop containing nucleoside triphosphate hydrolases"/>
    <property type="match status" value="2"/>
</dbReference>
<dbReference type="Proteomes" id="UP000274391">
    <property type="component" value="Unassembled WGS sequence"/>
</dbReference>
<dbReference type="Gene3D" id="3.40.50.300">
    <property type="entry name" value="P-loop containing nucleotide triphosphate hydrolases"/>
    <property type="match status" value="2"/>
</dbReference>
<keyword evidence="7" id="KW-0234">DNA repair</keyword>
<dbReference type="AlphaFoldDB" id="A0A3P3VXJ0"/>
<gene>
    <name evidence="11" type="ORF">EG850_09725</name>
</gene>
<proteinExistence type="predicted"/>
<keyword evidence="2" id="KW-0227">DNA damage</keyword>
<keyword evidence="4 11" id="KW-0347">Helicase</keyword>
<dbReference type="PROSITE" id="PS51192">
    <property type="entry name" value="HELICASE_ATP_BIND_1"/>
    <property type="match status" value="1"/>
</dbReference>
<sequence length="716" mass="77772">MNQPALDRPLSKVAKPAEAAALEKAFGIRTVGDLIAHLPRRHVHRGELTAIAGLEVGEHVTLVAEVVSSGSRFMQQRRGNIAEVVITDGRGQLKLTWFNQKWRADELKPGTRGLFSGQVSIFNGKLQLTHPDYKVFDDPIEAELTALDWTKRPIPIYPATAKVASWRLAELVESVLDDVPPLPDPVPEYVRRSRNELDFDTAIRQLHRPDGQADLEPAREALKFTEALELQTVLAQQRARAQERPATPLLRRNGGMVDAFDAQLPFALTADQRSVGDTIAADLGAHSPMHRMLQGEVGSGKTIVAVRAMLQAADSGAQSALLAPTEVLAAQHLRSITASLGEQLAQALKPTLLTGSLTKSQRQQAMLAIVTGESKLVVGTHALLGDKVEFDNLGLVIVDEQHRFGVEQREQLRRKGRTTPHMLVLTATPIPRTVAMTVFGDLDVSSIRQLPSGRAGIESFVVPVDEHPMWLDRVWRRTSEELAKGRQAFVVCPAIAPGEEEGTQPAPDEAPARPLANVVEVVEQLRVHPDFVGRRIEPLHGAMSADDKDATMLAFAAGEIDVVVSTTVIEVGVDVPNASTMVVLDADRFGISQLHQLRGRVGRGQHAGLALLVTAAPAASLARERVDAVAATTDGFELAERDLEFRREGDVLGTAQSGGRSSLKLLRVTEDLEIIEAARDIAVEIVARDPELRDAPALRDAVARLGRAERDHLAMG</sequence>
<dbReference type="CDD" id="cd04488">
    <property type="entry name" value="RecG_wedge_OBF"/>
    <property type="match status" value="1"/>
</dbReference>
<dbReference type="Pfam" id="PF19833">
    <property type="entry name" value="RecG_dom3_C"/>
    <property type="match status" value="1"/>
</dbReference>
<dbReference type="Gene3D" id="2.40.50.140">
    <property type="entry name" value="Nucleic acid-binding proteins"/>
    <property type="match status" value="1"/>
</dbReference>
<evidence type="ECO:0000256" key="6">
    <source>
        <dbReference type="ARBA" id="ARBA00023125"/>
    </source>
</evidence>
<evidence type="ECO:0000313" key="12">
    <source>
        <dbReference type="Proteomes" id="UP000274391"/>
    </source>
</evidence>
<dbReference type="InterPro" id="IPR014001">
    <property type="entry name" value="Helicase_ATP-bd"/>
</dbReference>
<protein>
    <recommendedName>
        <fullName evidence="8">Probable DNA 3'-5' helicase RecG</fullName>
    </recommendedName>
</protein>
<dbReference type="InterPro" id="IPR027417">
    <property type="entry name" value="P-loop_NTPase"/>
</dbReference>
<evidence type="ECO:0000256" key="5">
    <source>
        <dbReference type="ARBA" id="ARBA00022840"/>
    </source>
</evidence>
<keyword evidence="6" id="KW-0238">DNA-binding</keyword>
<evidence type="ECO:0000256" key="8">
    <source>
        <dbReference type="ARBA" id="ARBA00049819"/>
    </source>
</evidence>
<dbReference type="GO" id="GO:0003677">
    <property type="term" value="F:DNA binding"/>
    <property type="evidence" value="ECO:0007669"/>
    <property type="project" value="UniProtKB-KW"/>
</dbReference>
<dbReference type="InterPro" id="IPR047112">
    <property type="entry name" value="RecG/Mfd"/>
</dbReference>
<dbReference type="PROSITE" id="PS51194">
    <property type="entry name" value="HELICASE_CTER"/>
    <property type="match status" value="1"/>
</dbReference>
<reference evidence="11 12" key="1">
    <citation type="submission" date="2018-11" db="EMBL/GenBank/DDBJ databases">
        <title>YIM 102482-1 draft genome.</title>
        <authorList>
            <person name="Li G."/>
            <person name="Jiang Y."/>
        </authorList>
    </citation>
    <scope>NUCLEOTIDE SEQUENCE [LARGE SCALE GENOMIC DNA]</scope>
    <source>
        <strain evidence="11 12">YIM 102482-1</strain>
    </source>
</reference>
<dbReference type="SUPFAM" id="SSF50249">
    <property type="entry name" value="Nucleic acid-binding proteins"/>
    <property type="match status" value="1"/>
</dbReference>
<dbReference type="GO" id="GO:0016787">
    <property type="term" value="F:hydrolase activity"/>
    <property type="evidence" value="ECO:0007669"/>
    <property type="project" value="UniProtKB-KW"/>
</dbReference>
<dbReference type="SMART" id="SM00490">
    <property type="entry name" value="HELICc"/>
    <property type="match status" value="1"/>
</dbReference>